<dbReference type="InterPro" id="IPR012338">
    <property type="entry name" value="Beta-lactam/transpept-like"/>
</dbReference>
<dbReference type="Gene3D" id="3.40.710.10">
    <property type="entry name" value="DD-peptidase/beta-lactamase superfamily"/>
    <property type="match status" value="1"/>
</dbReference>
<organism evidence="2 3">
    <name type="scientific">Corynebacterium maris DSM 45190</name>
    <dbReference type="NCBI Taxonomy" id="1224163"/>
    <lineage>
        <taxon>Bacteria</taxon>
        <taxon>Bacillati</taxon>
        <taxon>Actinomycetota</taxon>
        <taxon>Actinomycetes</taxon>
        <taxon>Mycobacteriales</taxon>
        <taxon>Corynebacteriaceae</taxon>
        <taxon>Corynebacterium</taxon>
    </lineage>
</organism>
<name>S5SUW2_9CORY</name>
<dbReference type="PATRIC" id="fig|1224163.3.peg.1508"/>
<reference evidence="2 3" key="1">
    <citation type="submission" date="2012-11" db="EMBL/GenBank/DDBJ databases">
        <title>The complete genome sequence of Corynebacterium maris Coryn-1 (=DSM 45190).</title>
        <authorList>
            <person name="Schaffert L."/>
            <person name="Albersmeier A."/>
            <person name="Kalinowski J."/>
            <person name="Ruckert C."/>
        </authorList>
    </citation>
    <scope>NUCLEOTIDE SEQUENCE [LARGE SCALE GENOMIC DNA]</scope>
    <source>
        <strain evidence="3">Coryn-1</strain>
    </source>
</reference>
<gene>
    <name evidence="2" type="ORF">B841_07505</name>
</gene>
<dbReference type="eggNOG" id="COG1680">
    <property type="taxonomic scope" value="Bacteria"/>
</dbReference>
<feature type="domain" description="Beta-lactamase-related" evidence="1">
    <location>
        <begin position="10"/>
        <end position="332"/>
    </location>
</feature>
<evidence type="ECO:0000313" key="2">
    <source>
        <dbReference type="EMBL" id="AGS34974.1"/>
    </source>
</evidence>
<sequence>MPDAAEIAAARPGASQLTVIRDGVVDIDAAFRGGKDGLFMSFSAFKPMISVLIHQLAERGRLDLDTPVAWVWPEFSARGKHAVTVRHVLQHRSGLDVAPAELAAVANPRAAVRVVERLPLRRPPGARPHYEVLSYGVILAEICRRVTGRGLGELLDARVLAPLGLSGQAFLGLPAAVDDRGVRLTGSGVPWRQIAAVARSARIRRAQIASGGLWCSSRVLATFYDALGRTWAGERVLPDLSPERVRDMASLTFDGVDGGTGLHTRWANGVQLGGTAGTFFGSTPGSRTFGHNGSNIAIGWHDPQRRVSFSLMTSHIWPPRRAVRHFRDVADAALAG</sequence>
<dbReference type="STRING" id="1224163.B841_07505"/>
<protein>
    <submittedName>
        <fullName evidence="2">Beta-lactamase</fullName>
    </submittedName>
</protein>
<evidence type="ECO:0000313" key="3">
    <source>
        <dbReference type="Proteomes" id="UP000015388"/>
    </source>
</evidence>
<dbReference type="EMBL" id="CP003924">
    <property type="protein sequence ID" value="AGS34974.1"/>
    <property type="molecule type" value="Genomic_DNA"/>
</dbReference>
<dbReference type="PANTHER" id="PTHR43283">
    <property type="entry name" value="BETA-LACTAMASE-RELATED"/>
    <property type="match status" value="1"/>
</dbReference>
<dbReference type="InterPro" id="IPR050789">
    <property type="entry name" value="Diverse_Enzym_Activities"/>
</dbReference>
<dbReference type="InterPro" id="IPR001466">
    <property type="entry name" value="Beta-lactam-related"/>
</dbReference>
<dbReference type="Proteomes" id="UP000015388">
    <property type="component" value="Chromosome"/>
</dbReference>
<proteinExistence type="predicted"/>
<evidence type="ECO:0000259" key="1">
    <source>
        <dbReference type="Pfam" id="PF00144"/>
    </source>
</evidence>
<accession>S5SUW2</accession>
<dbReference type="Pfam" id="PF00144">
    <property type="entry name" value="Beta-lactamase"/>
    <property type="match status" value="1"/>
</dbReference>
<dbReference type="KEGG" id="cmd:B841_07505"/>
<keyword evidence="3" id="KW-1185">Reference proteome</keyword>
<dbReference type="HOGENOM" id="CLU_035614_3_0_11"/>
<dbReference type="SUPFAM" id="SSF56601">
    <property type="entry name" value="beta-lactamase/transpeptidase-like"/>
    <property type="match status" value="1"/>
</dbReference>
<dbReference type="RefSeq" id="WP_020934907.1">
    <property type="nucleotide sequence ID" value="NC_021915.1"/>
</dbReference>
<dbReference type="AlphaFoldDB" id="S5SUW2"/>